<accession>A0ABY6Z7D9</accession>
<gene>
    <name evidence="2" type="ORF">NZD86_10170</name>
</gene>
<keyword evidence="3" id="KW-1185">Reference proteome</keyword>
<dbReference type="Gene3D" id="3.40.630.30">
    <property type="match status" value="1"/>
</dbReference>
<dbReference type="Proteomes" id="UP001164803">
    <property type="component" value="Chromosome"/>
</dbReference>
<dbReference type="CDD" id="cd04301">
    <property type="entry name" value="NAT_SF"/>
    <property type="match status" value="1"/>
</dbReference>
<dbReference type="InterPro" id="IPR016181">
    <property type="entry name" value="Acyl_CoA_acyltransferase"/>
</dbReference>
<feature type="domain" description="N-acetyltransferase" evidence="1">
    <location>
        <begin position="1"/>
        <end position="135"/>
    </location>
</feature>
<organism evidence="2 3">
    <name type="scientific">Alicyclobacillus dauci</name>
    <dbReference type="NCBI Taxonomy" id="1475485"/>
    <lineage>
        <taxon>Bacteria</taxon>
        <taxon>Bacillati</taxon>
        <taxon>Bacillota</taxon>
        <taxon>Bacilli</taxon>
        <taxon>Bacillales</taxon>
        <taxon>Alicyclobacillaceae</taxon>
        <taxon>Alicyclobacillus</taxon>
    </lineage>
</organism>
<proteinExistence type="predicted"/>
<dbReference type="RefSeq" id="WP_268046398.1">
    <property type="nucleotide sequence ID" value="NZ_CP104064.1"/>
</dbReference>
<dbReference type="SUPFAM" id="SSF55729">
    <property type="entry name" value="Acyl-CoA N-acyltransferases (Nat)"/>
    <property type="match status" value="1"/>
</dbReference>
<evidence type="ECO:0000313" key="2">
    <source>
        <dbReference type="EMBL" id="WAH38806.1"/>
    </source>
</evidence>
<sequence>MADHWYERLENYFPEEELKSVGQMKDLLEDQVAYRKEQTDEYLLMYAEFEDFLFIDYLLVNPKTRGSGIGTKLMNRLKARDKTLLAEVEPASPEDIDTEKRVRFYVKNGFKRADNIEYTRETDDGKTFSMDIYYWSPDRISEEKVLSQMEIVCDEIHNFRARKHYGRIPADPDEVLKWKQ</sequence>
<reference evidence="2" key="1">
    <citation type="submission" date="2022-08" db="EMBL/GenBank/DDBJ databases">
        <title>Alicyclobacillus dauci DSM2870, complete genome.</title>
        <authorList>
            <person name="Wang Q."/>
            <person name="Cai R."/>
            <person name="Wang Z."/>
        </authorList>
    </citation>
    <scope>NUCLEOTIDE SEQUENCE</scope>
    <source>
        <strain evidence="2">DSM 28700</strain>
    </source>
</reference>
<dbReference type="InterPro" id="IPR000182">
    <property type="entry name" value="GNAT_dom"/>
</dbReference>
<dbReference type="EMBL" id="CP104064">
    <property type="protein sequence ID" value="WAH38806.1"/>
    <property type="molecule type" value="Genomic_DNA"/>
</dbReference>
<name>A0ABY6Z7D9_9BACL</name>
<protein>
    <submittedName>
        <fullName evidence="2">GNAT family N-acetyltransferase</fullName>
    </submittedName>
</protein>
<dbReference type="PROSITE" id="PS51186">
    <property type="entry name" value="GNAT"/>
    <property type="match status" value="1"/>
</dbReference>
<dbReference type="Pfam" id="PF13508">
    <property type="entry name" value="Acetyltransf_7"/>
    <property type="match status" value="1"/>
</dbReference>
<evidence type="ECO:0000259" key="1">
    <source>
        <dbReference type="PROSITE" id="PS51186"/>
    </source>
</evidence>
<evidence type="ECO:0000313" key="3">
    <source>
        <dbReference type="Proteomes" id="UP001164803"/>
    </source>
</evidence>